<dbReference type="EMBL" id="BK014646">
    <property type="protein sequence ID" value="DAD65620.1"/>
    <property type="molecule type" value="Genomic_DNA"/>
</dbReference>
<evidence type="ECO:0000256" key="1">
    <source>
        <dbReference type="ARBA" id="ARBA00022705"/>
    </source>
</evidence>
<feature type="domain" description="DNA-directed DNA polymerase family A palm" evidence="3">
    <location>
        <begin position="378"/>
        <end position="599"/>
    </location>
</feature>
<evidence type="ECO:0000313" key="4">
    <source>
        <dbReference type="EMBL" id="DAD65620.1"/>
    </source>
</evidence>
<dbReference type="SUPFAM" id="SSF53098">
    <property type="entry name" value="Ribonuclease H-like"/>
    <property type="match status" value="1"/>
</dbReference>
<dbReference type="GO" id="GO:0039693">
    <property type="term" value="P:viral DNA genome replication"/>
    <property type="evidence" value="ECO:0007669"/>
    <property type="project" value="UniProtKB-KW"/>
</dbReference>
<name>A0A8S5L6U2_9CAUD</name>
<dbReference type="InterPro" id="IPR012337">
    <property type="entry name" value="RNaseH-like_sf"/>
</dbReference>
<proteinExistence type="predicted"/>
<keyword evidence="1" id="KW-0235">DNA replication</keyword>
<dbReference type="InterPro" id="IPR036397">
    <property type="entry name" value="RNaseH_sf"/>
</dbReference>
<dbReference type="Gene3D" id="3.30.70.370">
    <property type="match status" value="1"/>
</dbReference>
<evidence type="ECO:0000259" key="3">
    <source>
        <dbReference type="SMART" id="SM00482"/>
    </source>
</evidence>
<dbReference type="Gene3D" id="3.30.420.10">
    <property type="entry name" value="Ribonuclease H-like superfamily/Ribonuclease H"/>
    <property type="match status" value="1"/>
</dbReference>
<dbReference type="Pfam" id="PF00476">
    <property type="entry name" value="DNA_pol_A"/>
    <property type="match status" value="1"/>
</dbReference>
<dbReference type="GO" id="GO:0006261">
    <property type="term" value="P:DNA-templated DNA replication"/>
    <property type="evidence" value="ECO:0007669"/>
    <property type="project" value="InterPro"/>
</dbReference>
<accession>A0A8S5L6U2</accession>
<dbReference type="GO" id="GO:0006302">
    <property type="term" value="P:double-strand break repair"/>
    <property type="evidence" value="ECO:0007669"/>
    <property type="project" value="TreeGrafter"/>
</dbReference>
<dbReference type="PRINTS" id="PR00868">
    <property type="entry name" value="DNAPOLI"/>
</dbReference>
<dbReference type="SMART" id="SM00482">
    <property type="entry name" value="POLAc"/>
    <property type="match status" value="1"/>
</dbReference>
<organism evidence="4">
    <name type="scientific">Siphoviridae sp. ct45W1</name>
    <dbReference type="NCBI Taxonomy" id="2823562"/>
    <lineage>
        <taxon>Viruses</taxon>
        <taxon>Duplodnaviria</taxon>
        <taxon>Heunggongvirae</taxon>
        <taxon>Uroviricota</taxon>
        <taxon>Caudoviricetes</taxon>
    </lineage>
</organism>
<dbReference type="GO" id="GO:0003677">
    <property type="term" value="F:DNA binding"/>
    <property type="evidence" value="ECO:0007669"/>
    <property type="project" value="InterPro"/>
</dbReference>
<dbReference type="SUPFAM" id="SSF56672">
    <property type="entry name" value="DNA/RNA polymerases"/>
    <property type="match status" value="1"/>
</dbReference>
<dbReference type="InterPro" id="IPR002298">
    <property type="entry name" value="DNA_polymerase_A"/>
</dbReference>
<dbReference type="PANTHER" id="PTHR10133:SF27">
    <property type="entry name" value="DNA POLYMERASE NU"/>
    <property type="match status" value="1"/>
</dbReference>
<dbReference type="GO" id="GO:0003887">
    <property type="term" value="F:DNA-directed DNA polymerase activity"/>
    <property type="evidence" value="ECO:0007669"/>
    <property type="project" value="InterPro"/>
</dbReference>
<dbReference type="InterPro" id="IPR043502">
    <property type="entry name" value="DNA/RNA_pol_sf"/>
</dbReference>
<dbReference type="Gene3D" id="1.10.150.20">
    <property type="entry name" value="5' to 3' exonuclease, C-terminal subdomain"/>
    <property type="match status" value="1"/>
</dbReference>
<sequence length="654" mass="71868">MPTLYLDTETYSDIDISAGAHRYAESTEACITLAMWALDDEPVKITEGPTTEGHDPALWEEFITLIRNPRVAKVAHNAAFDRIQVSAYTHGRATGTYLDPAEWIDTMHWAYLLGLPGSLKSLAKALKCEDKDTAGTLLINRFAKPQPATKAFQGGRRMPSDDPERWAEFRAYGIQDVEVLRQVHRALEREWQAIDLSPSALERAVELTAEKITDAGLPLDVELLHALQRCEGDNVSRQAEELKRITGLANPNSTAQLHTWFASKGISLPDLRRGTVEPLAADESLPAEVRRVAELRVASARVAGKKLAAAELRRGAGDRTRGTLRYLGAHTGRWSGSGFQPQNLPREQLPKGETVDDVLDKCLLGESVSPVEVAACVRSVIAGPLIVCDYTSIEAIVLAWLAGEQWVLDAYEAKRDLYVETASRMSSAVGHEMTRQEGKTALLGCGYGAGPNGLRVFAGEGPSDEALQAQVDAWRRANPHITALWDQLGREFRTGGERIVAGQDSFGRAFRRMLLPSGRTLIYRGIRATQDRWGRPSVAFWDARRGIAVETFGGRLTENLVQAVARDCLASAMVRLDRAGFEIVAHVHDEVLIKGPAEWWDYAAGKPSAAGVEAFRKVRDIMSADLPWAPGLHLRAAGGVVDRYRKLTDADELD</sequence>
<dbReference type="PANTHER" id="PTHR10133">
    <property type="entry name" value="DNA POLYMERASE I"/>
    <property type="match status" value="1"/>
</dbReference>
<keyword evidence="2" id="KW-1194">Viral DNA replication</keyword>
<dbReference type="InterPro" id="IPR001098">
    <property type="entry name" value="DNA-dir_DNA_pol_A_palm_dom"/>
</dbReference>
<protein>
    <submittedName>
        <fullName evidence="4">DNA polymerase I</fullName>
    </submittedName>
</protein>
<reference evidence="4" key="1">
    <citation type="journal article" date="2021" name="Proc. Natl. Acad. Sci. U.S.A.">
        <title>A Catalog of Tens of Thousands of Viruses from Human Metagenomes Reveals Hidden Associations with Chronic Diseases.</title>
        <authorList>
            <person name="Tisza M.J."/>
            <person name="Buck C.B."/>
        </authorList>
    </citation>
    <scope>NUCLEOTIDE SEQUENCE</scope>
    <source>
        <strain evidence="4">Ct45W1</strain>
    </source>
</reference>
<evidence type="ECO:0000256" key="2">
    <source>
        <dbReference type="ARBA" id="ARBA00023109"/>
    </source>
</evidence>